<evidence type="ECO:0008006" key="3">
    <source>
        <dbReference type="Google" id="ProtNLM"/>
    </source>
</evidence>
<proteinExistence type="predicted"/>
<dbReference type="EMBL" id="BGZK01000152">
    <property type="protein sequence ID" value="GBP23666.1"/>
    <property type="molecule type" value="Genomic_DNA"/>
</dbReference>
<organism evidence="1 2">
    <name type="scientific">Eumeta variegata</name>
    <name type="common">Bagworm moth</name>
    <name type="synonym">Eumeta japonica</name>
    <dbReference type="NCBI Taxonomy" id="151549"/>
    <lineage>
        <taxon>Eukaryota</taxon>
        <taxon>Metazoa</taxon>
        <taxon>Ecdysozoa</taxon>
        <taxon>Arthropoda</taxon>
        <taxon>Hexapoda</taxon>
        <taxon>Insecta</taxon>
        <taxon>Pterygota</taxon>
        <taxon>Neoptera</taxon>
        <taxon>Endopterygota</taxon>
        <taxon>Lepidoptera</taxon>
        <taxon>Glossata</taxon>
        <taxon>Ditrysia</taxon>
        <taxon>Tineoidea</taxon>
        <taxon>Psychidae</taxon>
        <taxon>Oiketicinae</taxon>
        <taxon>Eumeta</taxon>
    </lineage>
</organism>
<name>A0A4C1UCK4_EUMVA</name>
<reference evidence="1 2" key="1">
    <citation type="journal article" date="2019" name="Commun. Biol.">
        <title>The bagworm genome reveals a unique fibroin gene that provides high tensile strength.</title>
        <authorList>
            <person name="Kono N."/>
            <person name="Nakamura H."/>
            <person name="Ohtoshi R."/>
            <person name="Tomita M."/>
            <person name="Numata K."/>
            <person name="Arakawa K."/>
        </authorList>
    </citation>
    <scope>NUCLEOTIDE SEQUENCE [LARGE SCALE GENOMIC DNA]</scope>
</reference>
<evidence type="ECO:0000313" key="2">
    <source>
        <dbReference type="Proteomes" id="UP000299102"/>
    </source>
</evidence>
<evidence type="ECO:0000313" key="1">
    <source>
        <dbReference type="EMBL" id="GBP23666.1"/>
    </source>
</evidence>
<sequence>MKDKTKPSIMFGFDEKVLIFYVPNKQQEKVVLLLSTLYDDNKIDETTDAAQKPEIMTYYNGTKEVDVQVINKSIKMIDDHIATLLLEENDSSSDSDMFPDTSEDEPDHISEAFEVHSDTDVEDIDLNVEATVEDTTSMSQHFILEKMEE</sequence>
<dbReference type="AlphaFoldDB" id="A0A4C1UCK4"/>
<keyword evidence="2" id="KW-1185">Reference proteome</keyword>
<gene>
    <name evidence="1" type="ORF">EVAR_80283_1</name>
</gene>
<dbReference type="Proteomes" id="UP000299102">
    <property type="component" value="Unassembled WGS sequence"/>
</dbReference>
<protein>
    <recommendedName>
        <fullName evidence="3">PiggyBac transposable element-derived protein domain-containing protein</fullName>
    </recommendedName>
</protein>
<comment type="caution">
    <text evidence="1">The sequence shown here is derived from an EMBL/GenBank/DDBJ whole genome shotgun (WGS) entry which is preliminary data.</text>
</comment>
<dbReference type="OrthoDB" id="10057959at2759"/>
<accession>A0A4C1UCK4</accession>